<dbReference type="SUPFAM" id="SSF53649">
    <property type="entry name" value="Alkaline phosphatase-like"/>
    <property type="match status" value="1"/>
</dbReference>
<keyword evidence="3" id="KW-1185">Reference proteome</keyword>
<dbReference type="Gene3D" id="3.40.720.10">
    <property type="entry name" value="Alkaline Phosphatase, subunit A"/>
    <property type="match status" value="1"/>
</dbReference>
<name>A0ABD5R461_9EURY</name>
<accession>A0ABD5R461</accession>
<feature type="region of interest" description="Disordered" evidence="1">
    <location>
        <begin position="100"/>
        <end position="127"/>
    </location>
</feature>
<dbReference type="AlphaFoldDB" id="A0ABD5R461"/>
<proteinExistence type="predicted"/>
<feature type="compositionally biased region" description="Basic and acidic residues" evidence="1">
    <location>
        <begin position="117"/>
        <end position="127"/>
    </location>
</feature>
<evidence type="ECO:0000256" key="1">
    <source>
        <dbReference type="SAM" id="MobiDB-lite"/>
    </source>
</evidence>
<organism evidence="2 3">
    <name type="scientific">Halorubrum rubrum</name>
    <dbReference type="NCBI Taxonomy" id="1126240"/>
    <lineage>
        <taxon>Archaea</taxon>
        <taxon>Methanobacteriati</taxon>
        <taxon>Methanobacteriota</taxon>
        <taxon>Stenosarchaea group</taxon>
        <taxon>Halobacteria</taxon>
        <taxon>Halobacteriales</taxon>
        <taxon>Haloferacaceae</taxon>
        <taxon>Halorubrum</taxon>
    </lineage>
</organism>
<dbReference type="EMBL" id="JBHSKY010000015">
    <property type="protein sequence ID" value="MFC5279649.1"/>
    <property type="molecule type" value="Genomic_DNA"/>
</dbReference>
<dbReference type="InterPro" id="IPR017850">
    <property type="entry name" value="Alkaline_phosphatase_core_sf"/>
</dbReference>
<dbReference type="Proteomes" id="UP001596118">
    <property type="component" value="Unassembled WGS sequence"/>
</dbReference>
<sequence length="127" mass="14549">MYPHDPFSLADRSELFRPFDALRSGNVTREAAWDEYLTHLKLVLDEVERLLENLDANDVIITADHGEAFGEYGFYRHVIDCPLPCMRKVPWVNTSATDCEKYESHAPAPESTNETTAEDRLEDLGYL</sequence>
<evidence type="ECO:0000313" key="2">
    <source>
        <dbReference type="EMBL" id="MFC5279649.1"/>
    </source>
</evidence>
<comment type="caution">
    <text evidence="2">The sequence shown here is derived from an EMBL/GenBank/DDBJ whole genome shotgun (WGS) entry which is preliminary data.</text>
</comment>
<gene>
    <name evidence="2" type="ORF">ACFPM1_12905</name>
</gene>
<evidence type="ECO:0000313" key="3">
    <source>
        <dbReference type="Proteomes" id="UP001596118"/>
    </source>
</evidence>
<dbReference type="RefSeq" id="WP_256411441.1">
    <property type="nucleotide sequence ID" value="NZ_JANHDM010000004.1"/>
</dbReference>
<reference evidence="2 3" key="1">
    <citation type="journal article" date="2019" name="Int. J. Syst. Evol. Microbiol.">
        <title>The Global Catalogue of Microorganisms (GCM) 10K type strain sequencing project: providing services to taxonomists for standard genome sequencing and annotation.</title>
        <authorList>
            <consortium name="The Broad Institute Genomics Platform"/>
            <consortium name="The Broad Institute Genome Sequencing Center for Infectious Disease"/>
            <person name="Wu L."/>
            <person name="Ma J."/>
        </authorList>
    </citation>
    <scope>NUCLEOTIDE SEQUENCE [LARGE SCALE GENOMIC DNA]</scope>
    <source>
        <strain evidence="2 3">CGMCC 1.12124</strain>
    </source>
</reference>
<protein>
    <recommendedName>
        <fullName evidence="4">Sulfatase N-terminal domain-containing protein</fullName>
    </recommendedName>
</protein>
<evidence type="ECO:0008006" key="4">
    <source>
        <dbReference type="Google" id="ProtNLM"/>
    </source>
</evidence>